<sequence>MEPEIPPNRETNDCRREPVAVIKRFSFLHRDILRDYLANVTVPFESLAEAKGEIEAWRRDYNDTRPHVALNGLTPGEFAGQYSLRP</sequence>
<dbReference type="Pfam" id="PF13683">
    <property type="entry name" value="rve_3"/>
    <property type="match status" value="1"/>
</dbReference>
<evidence type="ECO:0000259" key="1">
    <source>
        <dbReference type="Pfam" id="PF13683"/>
    </source>
</evidence>
<evidence type="ECO:0000313" key="2">
    <source>
        <dbReference type="EMBL" id="MBB5429325.1"/>
    </source>
</evidence>
<name>A0A7W8VAX9_PARAM</name>
<proteinExistence type="predicted"/>
<gene>
    <name evidence="2" type="ORF">HDG40_007522</name>
</gene>
<feature type="domain" description="Integrase catalytic" evidence="1">
    <location>
        <begin position="33"/>
        <end position="75"/>
    </location>
</feature>
<dbReference type="InterPro" id="IPR001584">
    <property type="entry name" value="Integrase_cat-core"/>
</dbReference>
<comment type="caution">
    <text evidence="2">The sequence shown here is derived from an EMBL/GenBank/DDBJ whole genome shotgun (WGS) entry which is preliminary data.</text>
</comment>
<accession>A0A7W8VAX9</accession>
<dbReference type="AlphaFoldDB" id="A0A7W8VAX9"/>
<dbReference type="EMBL" id="JACHDD010000023">
    <property type="protein sequence ID" value="MBB5429325.1"/>
    <property type="molecule type" value="Genomic_DNA"/>
</dbReference>
<dbReference type="Proteomes" id="UP000592780">
    <property type="component" value="Unassembled WGS sequence"/>
</dbReference>
<keyword evidence="3" id="KW-1185">Reference proteome</keyword>
<dbReference type="GO" id="GO:0015074">
    <property type="term" value="P:DNA integration"/>
    <property type="evidence" value="ECO:0007669"/>
    <property type="project" value="InterPro"/>
</dbReference>
<organism evidence="2 3">
    <name type="scientific">Paraburkholderia atlantica</name>
    <dbReference type="NCBI Taxonomy" id="2654982"/>
    <lineage>
        <taxon>Bacteria</taxon>
        <taxon>Pseudomonadati</taxon>
        <taxon>Pseudomonadota</taxon>
        <taxon>Betaproteobacteria</taxon>
        <taxon>Burkholderiales</taxon>
        <taxon>Burkholderiaceae</taxon>
        <taxon>Paraburkholderia</taxon>
    </lineage>
</organism>
<reference evidence="2 3" key="1">
    <citation type="submission" date="2020-08" db="EMBL/GenBank/DDBJ databases">
        <title>Genomic Encyclopedia of Type Strains, Phase IV (KMG-V): Genome sequencing to study the core and pangenomes of soil and plant-associated prokaryotes.</title>
        <authorList>
            <person name="Whitman W."/>
        </authorList>
    </citation>
    <scope>NUCLEOTIDE SEQUENCE [LARGE SCALE GENOMIC DNA]</scope>
    <source>
        <strain evidence="2 3">JPY158</strain>
    </source>
</reference>
<evidence type="ECO:0000313" key="3">
    <source>
        <dbReference type="Proteomes" id="UP000592780"/>
    </source>
</evidence>
<protein>
    <submittedName>
        <fullName evidence="2">Transposase InsO family protein</fullName>
    </submittedName>
</protein>